<evidence type="ECO:0000313" key="1">
    <source>
        <dbReference type="EMBL" id="KAF2623472.1"/>
    </source>
</evidence>
<gene>
    <name evidence="1" type="ORF">BU25DRAFT_179715</name>
</gene>
<protein>
    <submittedName>
        <fullName evidence="1">Uncharacterized protein</fullName>
    </submittedName>
</protein>
<proteinExistence type="predicted"/>
<sequence length="106" mass="12184">MAPRETTYGIVVDANPPAYPGGIVEVHHHHHHTLCARNARYSAFCRILLVVILVFFIIASFGIVTFVAWNFHEVAECEKHRLPWEKPCKDWLGKDLKDWLGRSSFV</sequence>
<keyword evidence="2" id="KW-1185">Reference proteome</keyword>
<reference evidence="1" key="1">
    <citation type="journal article" date="2020" name="Stud. Mycol.">
        <title>101 Dothideomycetes genomes: a test case for predicting lifestyles and emergence of pathogens.</title>
        <authorList>
            <person name="Haridas S."/>
            <person name="Albert R."/>
            <person name="Binder M."/>
            <person name="Bloem J."/>
            <person name="Labutti K."/>
            <person name="Salamov A."/>
            <person name="Andreopoulos B."/>
            <person name="Baker S."/>
            <person name="Barry K."/>
            <person name="Bills G."/>
            <person name="Bluhm B."/>
            <person name="Cannon C."/>
            <person name="Castanera R."/>
            <person name="Culley D."/>
            <person name="Daum C."/>
            <person name="Ezra D."/>
            <person name="Gonzalez J."/>
            <person name="Henrissat B."/>
            <person name="Kuo A."/>
            <person name="Liang C."/>
            <person name="Lipzen A."/>
            <person name="Lutzoni F."/>
            <person name="Magnuson J."/>
            <person name="Mondo S."/>
            <person name="Nolan M."/>
            <person name="Ohm R."/>
            <person name="Pangilinan J."/>
            <person name="Park H.-J."/>
            <person name="Ramirez L."/>
            <person name="Alfaro M."/>
            <person name="Sun H."/>
            <person name="Tritt A."/>
            <person name="Yoshinaga Y."/>
            <person name="Zwiers L.-H."/>
            <person name="Turgeon B."/>
            <person name="Goodwin S."/>
            <person name="Spatafora J."/>
            <person name="Crous P."/>
            <person name="Grigoriev I."/>
        </authorList>
    </citation>
    <scope>NUCLEOTIDE SEQUENCE</scope>
    <source>
        <strain evidence="1">CBS 525.71</strain>
    </source>
</reference>
<accession>A0ACB6RQC6</accession>
<dbReference type="EMBL" id="MU006737">
    <property type="protein sequence ID" value="KAF2623472.1"/>
    <property type="molecule type" value="Genomic_DNA"/>
</dbReference>
<evidence type="ECO:0000313" key="2">
    <source>
        <dbReference type="Proteomes" id="UP000799754"/>
    </source>
</evidence>
<comment type="caution">
    <text evidence="1">The sequence shown here is derived from an EMBL/GenBank/DDBJ whole genome shotgun (WGS) entry which is preliminary data.</text>
</comment>
<dbReference type="Proteomes" id="UP000799754">
    <property type="component" value="Unassembled WGS sequence"/>
</dbReference>
<name>A0ACB6RQC6_9PLEO</name>
<organism evidence="1 2">
    <name type="scientific">Macroventuria anomochaeta</name>
    <dbReference type="NCBI Taxonomy" id="301207"/>
    <lineage>
        <taxon>Eukaryota</taxon>
        <taxon>Fungi</taxon>
        <taxon>Dikarya</taxon>
        <taxon>Ascomycota</taxon>
        <taxon>Pezizomycotina</taxon>
        <taxon>Dothideomycetes</taxon>
        <taxon>Pleosporomycetidae</taxon>
        <taxon>Pleosporales</taxon>
        <taxon>Pleosporineae</taxon>
        <taxon>Didymellaceae</taxon>
        <taxon>Macroventuria</taxon>
    </lineage>
</organism>